<dbReference type="InterPro" id="IPR019384">
    <property type="entry name" value="FHIP"/>
</dbReference>
<name>A0AAD8A3L0_DIPPU</name>
<reference evidence="1" key="1">
    <citation type="journal article" date="2023" name="IScience">
        <title>Live-bearing cockroach genome reveals convergent evolutionary mechanisms linked to viviparity in insects and beyond.</title>
        <authorList>
            <person name="Fouks B."/>
            <person name="Harrison M.C."/>
            <person name="Mikhailova A.A."/>
            <person name="Marchal E."/>
            <person name="English S."/>
            <person name="Carruthers M."/>
            <person name="Jennings E.C."/>
            <person name="Chiamaka E.L."/>
            <person name="Frigard R.A."/>
            <person name="Pippel M."/>
            <person name="Attardo G.M."/>
            <person name="Benoit J.B."/>
            <person name="Bornberg-Bauer E."/>
            <person name="Tobe S.S."/>
        </authorList>
    </citation>
    <scope>NUCLEOTIDE SEQUENCE</scope>
    <source>
        <strain evidence="1">Stay&amp;Tobe</strain>
    </source>
</reference>
<feature type="non-terminal residue" evidence="1">
    <location>
        <position position="1"/>
    </location>
</feature>
<organism evidence="1 2">
    <name type="scientific">Diploptera punctata</name>
    <name type="common">Pacific beetle cockroach</name>
    <dbReference type="NCBI Taxonomy" id="6984"/>
    <lineage>
        <taxon>Eukaryota</taxon>
        <taxon>Metazoa</taxon>
        <taxon>Ecdysozoa</taxon>
        <taxon>Arthropoda</taxon>
        <taxon>Hexapoda</taxon>
        <taxon>Insecta</taxon>
        <taxon>Pterygota</taxon>
        <taxon>Neoptera</taxon>
        <taxon>Polyneoptera</taxon>
        <taxon>Dictyoptera</taxon>
        <taxon>Blattodea</taxon>
        <taxon>Blaberoidea</taxon>
        <taxon>Blaberidae</taxon>
        <taxon>Diplopterinae</taxon>
        <taxon>Diploptera</taxon>
    </lineage>
</organism>
<dbReference type="PANTHER" id="PTHR21705">
    <property type="entry name" value="RAI16 PROTEIN-RELATED"/>
    <property type="match status" value="1"/>
</dbReference>
<sequence length="141" mass="16183">MPLITLIRNICKEQFDAQNNLQLNMNWVRNSPIMASFGKRRPSNSPPKDCDPTACYESFKKHWQQTYEIIERTQPPVGYPIQDDVLGVVNHLGQMVAFLLLELRTAGNSSNNENRQSCPCLDYLLSENLLDKLFTWSIHTG</sequence>
<dbReference type="Proteomes" id="UP001233999">
    <property type="component" value="Unassembled WGS sequence"/>
</dbReference>
<reference evidence="1" key="2">
    <citation type="submission" date="2023-05" db="EMBL/GenBank/DDBJ databases">
        <authorList>
            <person name="Fouks B."/>
        </authorList>
    </citation>
    <scope>NUCLEOTIDE SEQUENCE</scope>
    <source>
        <strain evidence="1">Stay&amp;Tobe</strain>
        <tissue evidence="1">Testes</tissue>
    </source>
</reference>
<dbReference type="EMBL" id="JASPKZ010004195">
    <property type="protein sequence ID" value="KAJ9590798.1"/>
    <property type="molecule type" value="Genomic_DNA"/>
</dbReference>
<dbReference type="AlphaFoldDB" id="A0AAD8A3L0"/>
<accession>A0AAD8A3L0</accession>
<evidence type="ECO:0000313" key="1">
    <source>
        <dbReference type="EMBL" id="KAJ9590798.1"/>
    </source>
</evidence>
<protein>
    <submittedName>
        <fullName evidence="1">Uncharacterized protein</fullName>
    </submittedName>
</protein>
<proteinExistence type="predicted"/>
<gene>
    <name evidence="1" type="ORF">L9F63_016184</name>
</gene>
<comment type="caution">
    <text evidence="1">The sequence shown here is derived from an EMBL/GenBank/DDBJ whole genome shotgun (WGS) entry which is preliminary data.</text>
</comment>
<dbReference type="PANTHER" id="PTHR21705:SF11">
    <property type="entry name" value="FHIP FAMILY PROTEIN CG3558"/>
    <property type="match status" value="1"/>
</dbReference>
<keyword evidence="2" id="KW-1185">Reference proteome</keyword>
<evidence type="ECO:0000313" key="2">
    <source>
        <dbReference type="Proteomes" id="UP001233999"/>
    </source>
</evidence>